<dbReference type="FunFam" id="3.40.50.12780:FF:000003">
    <property type="entry name" value="Long-chain-fatty-acid--CoA ligase FadD"/>
    <property type="match status" value="1"/>
</dbReference>
<sequence>MEKSWLEYYPPDVPTEIDGTRYSSLAHLMEESFRTFAERPAFECMGRSITYRELDALSRQVAAWLQARGLGRGSAVAIMMPNVTQYPICVAAILRAGCTVVNVNPLYTPRELEHQLEDSGAVALFLLETFVPTLQKILENTALKHVVTVAAGAPGTTPPLPHAVPFERVLAEGQTLPLAPVTVSPDDIAFLQYTGGTTGVVKGAMLLHRNLVASMLQTEAWLQPVLRKRPGQPLTFVCVLPLYHIYALNNCALLGMHVGAMNILIPNPRDLTGLIQTLAHRPIHALPGVNTFFNTLVHHPDLGKLDLSQLLLATCGGAAAQRAVADKWFSLTGVPLLESYGLTEASPGVTCNPLTNTEYSGGIGLPLPSTEVSLRDDEGKEVPLGEPGELCIRGPQVMAGYWNRPDETARVMTPDGFLKSGDIGVRDERGFLRIVDRKKDMILVSGFNVYPNEVEGVAAAHPGVLEVAAVGVPDTHSGEAVKLFVVKKDPALTEAQLLDFCREQLTGYKRPKTIEFRTELPKSNVGKILRRELRPSTS</sequence>
<comment type="subcellular location">
    <subcellularLocation>
        <location evidence="2">Membrane</location>
        <topology evidence="2">Peripheral membrane protein</topology>
    </subcellularLocation>
</comment>
<dbReference type="InterPro" id="IPR000873">
    <property type="entry name" value="AMP-dep_synth/lig_dom"/>
</dbReference>
<dbReference type="Proteomes" id="UP000182229">
    <property type="component" value="Unassembled WGS sequence"/>
</dbReference>
<evidence type="ECO:0000256" key="1">
    <source>
        <dbReference type="ARBA" id="ARBA00001946"/>
    </source>
</evidence>
<evidence type="ECO:0000259" key="15">
    <source>
        <dbReference type="Pfam" id="PF00501"/>
    </source>
</evidence>
<evidence type="ECO:0000256" key="6">
    <source>
        <dbReference type="ARBA" id="ARBA00022741"/>
    </source>
</evidence>
<name>A0A1L9BAE9_9BACT</name>
<dbReference type="CDD" id="cd05936">
    <property type="entry name" value="FC-FACS_FadD_like"/>
    <property type="match status" value="1"/>
</dbReference>
<evidence type="ECO:0000256" key="5">
    <source>
        <dbReference type="ARBA" id="ARBA00022598"/>
    </source>
</evidence>
<evidence type="ECO:0000256" key="13">
    <source>
        <dbReference type="ARBA" id="ARBA00039545"/>
    </source>
</evidence>
<evidence type="ECO:0000256" key="3">
    <source>
        <dbReference type="ARBA" id="ARBA00005005"/>
    </source>
</evidence>
<evidence type="ECO:0000256" key="8">
    <source>
        <dbReference type="ARBA" id="ARBA00022840"/>
    </source>
</evidence>
<keyword evidence="5 17" id="KW-0436">Ligase</keyword>
<dbReference type="PANTHER" id="PTHR43767">
    <property type="entry name" value="LONG-CHAIN-FATTY-ACID--COA LIGASE"/>
    <property type="match status" value="1"/>
</dbReference>
<keyword evidence="9" id="KW-0460">Magnesium</keyword>
<accession>A0A1L9BAE9</accession>
<dbReference type="OrthoDB" id="9801302at2"/>
<feature type="domain" description="AMP-binding enzyme C-terminal" evidence="16">
    <location>
        <begin position="453"/>
        <end position="527"/>
    </location>
</feature>
<dbReference type="InterPro" id="IPR045851">
    <property type="entry name" value="AMP-bd_C_sf"/>
</dbReference>
<evidence type="ECO:0000256" key="14">
    <source>
        <dbReference type="ARBA" id="ARBA00042773"/>
    </source>
</evidence>
<evidence type="ECO:0000256" key="2">
    <source>
        <dbReference type="ARBA" id="ARBA00004170"/>
    </source>
</evidence>
<evidence type="ECO:0000256" key="11">
    <source>
        <dbReference type="ARBA" id="ARBA00023136"/>
    </source>
</evidence>
<keyword evidence="10" id="KW-0443">Lipid metabolism</keyword>
<evidence type="ECO:0000256" key="4">
    <source>
        <dbReference type="ARBA" id="ARBA00006432"/>
    </source>
</evidence>
<dbReference type="EMBL" id="MPIN01000004">
    <property type="protein sequence ID" value="OJH39198.1"/>
    <property type="molecule type" value="Genomic_DNA"/>
</dbReference>
<comment type="pathway">
    <text evidence="3">Lipid metabolism; fatty acid beta-oxidation.</text>
</comment>
<keyword evidence="7" id="KW-0276">Fatty acid metabolism</keyword>
<dbReference type="Gene3D" id="3.40.50.12780">
    <property type="entry name" value="N-terminal domain of ligase-like"/>
    <property type="match status" value="1"/>
</dbReference>
<protein>
    <recommendedName>
        <fullName evidence="13">Long-chain-fatty-acid--CoA ligase</fullName>
        <ecNumber evidence="12">6.2.1.3</ecNumber>
    </recommendedName>
    <alternativeName>
        <fullName evidence="14">Long-chain acyl-CoA synthetase</fullName>
    </alternativeName>
</protein>
<keyword evidence="18" id="KW-1185">Reference proteome</keyword>
<dbReference type="InterPro" id="IPR042099">
    <property type="entry name" value="ANL_N_sf"/>
</dbReference>
<evidence type="ECO:0000256" key="9">
    <source>
        <dbReference type="ARBA" id="ARBA00022842"/>
    </source>
</evidence>
<keyword evidence="8" id="KW-0067">ATP-binding</keyword>
<evidence type="ECO:0000259" key="16">
    <source>
        <dbReference type="Pfam" id="PF13193"/>
    </source>
</evidence>
<proteinExistence type="inferred from homology"/>
<dbReference type="GO" id="GO:0005524">
    <property type="term" value="F:ATP binding"/>
    <property type="evidence" value="ECO:0007669"/>
    <property type="project" value="UniProtKB-KW"/>
</dbReference>
<comment type="similarity">
    <text evidence="4">Belongs to the ATP-dependent AMP-binding enzyme family.</text>
</comment>
<evidence type="ECO:0000313" key="18">
    <source>
        <dbReference type="Proteomes" id="UP000182229"/>
    </source>
</evidence>
<evidence type="ECO:0000313" key="17">
    <source>
        <dbReference type="EMBL" id="OJH39198.1"/>
    </source>
</evidence>
<dbReference type="RefSeq" id="WP_071899368.1">
    <property type="nucleotide sequence ID" value="NZ_MPIN01000004.1"/>
</dbReference>
<dbReference type="PROSITE" id="PS00455">
    <property type="entry name" value="AMP_BINDING"/>
    <property type="match status" value="1"/>
</dbReference>
<dbReference type="FunFam" id="3.30.300.30:FF:000006">
    <property type="entry name" value="Long-chain-fatty-acid--CoA ligase FadD"/>
    <property type="match status" value="1"/>
</dbReference>
<comment type="cofactor">
    <cofactor evidence="1">
        <name>Mg(2+)</name>
        <dbReference type="ChEBI" id="CHEBI:18420"/>
    </cofactor>
</comment>
<dbReference type="Pfam" id="PF13193">
    <property type="entry name" value="AMP-binding_C"/>
    <property type="match status" value="1"/>
</dbReference>
<dbReference type="EC" id="6.2.1.3" evidence="12"/>
<dbReference type="InterPro" id="IPR020845">
    <property type="entry name" value="AMP-binding_CS"/>
</dbReference>
<evidence type="ECO:0000256" key="12">
    <source>
        <dbReference type="ARBA" id="ARBA00026121"/>
    </source>
</evidence>
<evidence type="ECO:0000256" key="10">
    <source>
        <dbReference type="ARBA" id="ARBA00023098"/>
    </source>
</evidence>
<evidence type="ECO:0000256" key="7">
    <source>
        <dbReference type="ARBA" id="ARBA00022832"/>
    </source>
</evidence>
<reference evidence="18" key="1">
    <citation type="submission" date="2016-11" db="EMBL/GenBank/DDBJ databases">
        <authorList>
            <person name="Shukria A."/>
            <person name="Stevens D.C."/>
        </authorList>
    </citation>
    <scope>NUCLEOTIDE SEQUENCE [LARGE SCALE GENOMIC DNA]</scope>
    <source>
        <strain evidence="18">Cbfe23</strain>
    </source>
</reference>
<dbReference type="SUPFAM" id="SSF56801">
    <property type="entry name" value="Acetyl-CoA synthetase-like"/>
    <property type="match status" value="1"/>
</dbReference>
<organism evidence="17 18">
    <name type="scientific">Cystobacter ferrugineus</name>
    <dbReference type="NCBI Taxonomy" id="83449"/>
    <lineage>
        <taxon>Bacteria</taxon>
        <taxon>Pseudomonadati</taxon>
        <taxon>Myxococcota</taxon>
        <taxon>Myxococcia</taxon>
        <taxon>Myxococcales</taxon>
        <taxon>Cystobacterineae</taxon>
        <taxon>Archangiaceae</taxon>
        <taxon>Cystobacter</taxon>
    </lineage>
</organism>
<dbReference type="InterPro" id="IPR025110">
    <property type="entry name" value="AMP-bd_C"/>
</dbReference>
<reference evidence="17 18" key="2">
    <citation type="submission" date="2016-12" db="EMBL/GenBank/DDBJ databases">
        <title>Draft Genome Sequence of Cystobacter ferrugineus Strain Cbfe23.</title>
        <authorList>
            <person name="Akbar S."/>
            <person name="Dowd S.E."/>
            <person name="Stevens D.C."/>
        </authorList>
    </citation>
    <scope>NUCLEOTIDE SEQUENCE [LARGE SCALE GENOMIC DNA]</scope>
    <source>
        <strain evidence="17 18">Cbfe23</strain>
    </source>
</reference>
<gene>
    <name evidence="17" type="ORF">BON30_16825</name>
</gene>
<dbReference type="Pfam" id="PF00501">
    <property type="entry name" value="AMP-binding"/>
    <property type="match status" value="1"/>
</dbReference>
<keyword evidence="11" id="KW-0472">Membrane</keyword>
<dbReference type="GO" id="GO:0016020">
    <property type="term" value="C:membrane"/>
    <property type="evidence" value="ECO:0007669"/>
    <property type="project" value="UniProtKB-SubCell"/>
</dbReference>
<keyword evidence="6" id="KW-0547">Nucleotide-binding</keyword>
<dbReference type="InterPro" id="IPR050237">
    <property type="entry name" value="ATP-dep_AMP-bd_enzyme"/>
</dbReference>
<comment type="caution">
    <text evidence="17">The sequence shown here is derived from an EMBL/GenBank/DDBJ whole genome shotgun (WGS) entry which is preliminary data.</text>
</comment>
<dbReference type="STRING" id="83449.BON30_16825"/>
<dbReference type="Gene3D" id="3.30.300.30">
    <property type="match status" value="1"/>
</dbReference>
<dbReference type="AlphaFoldDB" id="A0A1L9BAE9"/>
<dbReference type="GO" id="GO:0004467">
    <property type="term" value="F:long-chain fatty acid-CoA ligase activity"/>
    <property type="evidence" value="ECO:0007669"/>
    <property type="project" value="UniProtKB-EC"/>
</dbReference>
<feature type="domain" description="AMP-dependent synthetase/ligase" evidence="15">
    <location>
        <begin position="30"/>
        <end position="402"/>
    </location>
</feature>
<dbReference type="PANTHER" id="PTHR43767:SF8">
    <property type="entry name" value="LONG-CHAIN-FATTY-ACID--COA LIGASE"/>
    <property type="match status" value="1"/>
</dbReference>